<feature type="transmembrane region" description="Helical" evidence="1">
    <location>
        <begin position="35"/>
        <end position="60"/>
    </location>
</feature>
<keyword evidence="5" id="KW-1185">Reference proteome</keyword>
<dbReference type="Proteomes" id="UP000075755">
    <property type="component" value="Chromosome"/>
</dbReference>
<evidence type="ECO:0000313" key="5">
    <source>
        <dbReference type="Proteomes" id="UP000577697"/>
    </source>
</evidence>
<dbReference type="RefSeq" id="WP_067958896.1">
    <property type="nucleotide sequence ID" value="NZ_CP015005.1"/>
</dbReference>
<reference evidence="3 5" key="2">
    <citation type="submission" date="2020-08" db="EMBL/GenBank/DDBJ databases">
        <title>Genomic Encyclopedia of Type Strains, Phase IV (KMG-IV): sequencing the most valuable type-strain genomes for metagenomic binning, comparative biology and taxonomic classification.</title>
        <authorList>
            <person name="Goeker M."/>
        </authorList>
    </citation>
    <scope>NUCLEOTIDE SEQUENCE [LARGE SCALE GENOMIC DNA]</scope>
    <source>
        <strain evidence="3 5">DSM 10368</strain>
    </source>
</reference>
<proteinExistence type="predicted"/>
<reference evidence="2 4" key="1">
    <citation type="submission" date="2016-03" db="EMBL/GenBank/DDBJ databases">
        <title>Complete genome of Aminobacter aminovorans KCTC 2477.</title>
        <authorList>
            <person name="Kim K.M."/>
        </authorList>
    </citation>
    <scope>NUCLEOTIDE SEQUENCE [LARGE SCALE GENOMIC DNA]</scope>
    <source>
        <strain evidence="2 4">KCTC 2477</strain>
    </source>
</reference>
<dbReference type="AlphaFoldDB" id="A0AAC9AR79"/>
<keyword evidence="1" id="KW-0472">Membrane</keyword>
<evidence type="ECO:0000313" key="3">
    <source>
        <dbReference type="EMBL" id="MBB3705875.1"/>
    </source>
</evidence>
<evidence type="ECO:0000313" key="4">
    <source>
        <dbReference type="Proteomes" id="UP000075755"/>
    </source>
</evidence>
<sequence>MKPSWKMRRRIIIATLLFCAGEIVYLTIWGQDTDLAATIANGVLILAGSVIGSYVFGAVWDDRNVMAMRKSDKSDPYDDDTPPRDFAG</sequence>
<dbReference type="EMBL" id="JACICB010000007">
    <property type="protein sequence ID" value="MBB3705875.1"/>
    <property type="molecule type" value="Genomic_DNA"/>
</dbReference>
<name>A0AAC9AR79_AMIAI</name>
<feature type="transmembrane region" description="Helical" evidence="1">
    <location>
        <begin position="12"/>
        <end position="29"/>
    </location>
</feature>
<evidence type="ECO:0000256" key="1">
    <source>
        <dbReference type="SAM" id="Phobius"/>
    </source>
</evidence>
<keyword evidence="1" id="KW-0812">Transmembrane</keyword>
<gene>
    <name evidence="2" type="ORF">AA2016_2215</name>
    <name evidence="3" type="ORF">FHS67_002194</name>
</gene>
<protein>
    <submittedName>
        <fullName evidence="3">K+-transporting ATPase c subunit</fullName>
    </submittedName>
</protein>
<evidence type="ECO:0000313" key="2">
    <source>
        <dbReference type="EMBL" id="AMS41144.1"/>
    </source>
</evidence>
<dbReference type="KEGG" id="aak:AA2016_2215"/>
<organism evidence="2 4">
    <name type="scientific">Aminobacter aminovorans</name>
    <name type="common">Chelatobacter heintzii</name>
    <dbReference type="NCBI Taxonomy" id="83263"/>
    <lineage>
        <taxon>Bacteria</taxon>
        <taxon>Pseudomonadati</taxon>
        <taxon>Pseudomonadota</taxon>
        <taxon>Alphaproteobacteria</taxon>
        <taxon>Hyphomicrobiales</taxon>
        <taxon>Phyllobacteriaceae</taxon>
        <taxon>Aminobacter</taxon>
    </lineage>
</organism>
<keyword evidence="1" id="KW-1133">Transmembrane helix</keyword>
<accession>A0AAC9AR79</accession>
<dbReference type="EMBL" id="CP015005">
    <property type="protein sequence ID" value="AMS41144.1"/>
    <property type="molecule type" value="Genomic_DNA"/>
</dbReference>
<dbReference type="Proteomes" id="UP000577697">
    <property type="component" value="Unassembled WGS sequence"/>
</dbReference>